<dbReference type="EMBL" id="KL584842">
    <property type="protein sequence ID" value="KEQ60452.1"/>
    <property type="molecule type" value="Genomic_DNA"/>
</dbReference>
<dbReference type="GeneID" id="63912485"/>
<dbReference type="HOGENOM" id="CLU_022878_0_1_1"/>
<dbReference type="Proteomes" id="UP000030672">
    <property type="component" value="Unassembled WGS sequence"/>
</dbReference>
<evidence type="ECO:0000313" key="1">
    <source>
        <dbReference type="EMBL" id="KEQ60452.1"/>
    </source>
</evidence>
<organism evidence="1 2">
    <name type="scientific">Aureobasidium melanogenum (strain CBS 110374)</name>
    <name type="common">Aureobasidium pullulans var. melanogenum</name>
    <dbReference type="NCBI Taxonomy" id="1043003"/>
    <lineage>
        <taxon>Eukaryota</taxon>
        <taxon>Fungi</taxon>
        <taxon>Dikarya</taxon>
        <taxon>Ascomycota</taxon>
        <taxon>Pezizomycotina</taxon>
        <taxon>Dothideomycetes</taxon>
        <taxon>Dothideomycetidae</taxon>
        <taxon>Dothideales</taxon>
        <taxon>Saccotheciaceae</taxon>
        <taxon>Aureobasidium</taxon>
    </lineage>
</organism>
<dbReference type="AlphaFoldDB" id="A0A074VRW0"/>
<sequence length="275" mass="29419">RDGSCATQPKGAGPVISPDTVDAFMANTDLSNSALNAITPYGYSRAFVNLQGATAGSNFLMLYTLTSYDTLTCQSKCDQDDRCVAFNVYVERDPSLDPNAQDCPNPPSTVNYRCTTFGVPISQEGATNTGQWRDSFQVVMTGSNGYNKNAAPAAIKGFGPPIAFGGAINAPLDAQGHDTYVGFKFYPFSQNQGYTPGTCAGACNAQTAYNKAHPASDGSYKSCSFFNSYVLSKNGIAQGLYCSMYTQAWAASYATNYGQYRGSNRYTVSESYGYS</sequence>
<dbReference type="STRING" id="1043003.A0A074VRW0"/>
<accession>A0A074VRW0</accession>
<dbReference type="RefSeq" id="XP_040877475.1">
    <property type="nucleotide sequence ID" value="XM_041019112.1"/>
</dbReference>
<dbReference type="PANTHER" id="PTHR36578">
    <property type="entry name" value="CHROMOSOME 15, WHOLE GENOME SHOTGUN SEQUENCE"/>
    <property type="match status" value="1"/>
</dbReference>
<evidence type="ECO:0000313" key="2">
    <source>
        <dbReference type="Proteomes" id="UP000030672"/>
    </source>
</evidence>
<protein>
    <recommendedName>
        <fullName evidence="3">Apple domain-containing protein</fullName>
    </recommendedName>
</protein>
<dbReference type="PANTHER" id="PTHR36578:SF1">
    <property type="entry name" value="APPLE DOMAIN-CONTAINING PROTEIN"/>
    <property type="match status" value="1"/>
</dbReference>
<feature type="non-terminal residue" evidence="1">
    <location>
        <position position="1"/>
    </location>
</feature>
<name>A0A074VRW0_AURM1</name>
<gene>
    <name evidence="1" type="ORF">M437DRAFT_27186</name>
</gene>
<feature type="non-terminal residue" evidence="1">
    <location>
        <position position="275"/>
    </location>
</feature>
<evidence type="ECO:0008006" key="3">
    <source>
        <dbReference type="Google" id="ProtNLM"/>
    </source>
</evidence>
<proteinExistence type="predicted"/>
<reference evidence="1 2" key="1">
    <citation type="journal article" date="2014" name="BMC Genomics">
        <title>Genome sequencing of four Aureobasidium pullulans varieties: biotechnological potential, stress tolerance, and description of new species.</title>
        <authorList>
            <person name="Gostin Ar C."/>
            <person name="Ohm R.A."/>
            <person name="Kogej T."/>
            <person name="Sonjak S."/>
            <person name="Turk M."/>
            <person name="Zajc J."/>
            <person name="Zalar P."/>
            <person name="Grube M."/>
            <person name="Sun H."/>
            <person name="Han J."/>
            <person name="Sharma A."/>
            <person name="Chiniquy J."/>
            <person name="Ngan C.Y."/>
            <person name="Lipzen A."/>
            <person name="Barry K."/>
            <person name="Grigoriev I.V."/>
            <person name="Gunde-Cimerman N."/>
        </authorList>
    </citation>
    <scope>NUCLEOTIDE SEQUENCE [LARGE SCALE GENOMIC DNA]</scope>
    <source>
        <strain evidence="1 2">CBS 110374</strain>
    </source>
</reference>
<keyword evidence="2" id="KW-1185">Reference proteome</keyword>